<evidence type="ECO:0000256" key="1">
    <source>
        <dbReference type="SAM" id="MobiDB-lite"/>
    </source>
</evidence>
<evidence type="ECO:0000313" key="2">
    <source>
        <dbReference type="EMBL" id="KAG5571914.1"/>
    </source>
</evidence>
<reference evidence="2 3" key="1">
    <citation type="submission" date="2020-09" db="EMBL/GenBank/DDBJ databases">
        <title>De no assembly of potato wild relative species, Solanum commersonii.</title>
        <authorList>
            <person name="Cho K."/>
        </authorList>
    </citation>
    <scope>NUCLEOTIDE SEQUENCE [LARGE SCALE GENOMIC DNA]</scope>
    <source>
        <strain evidence="2">LZ3.2</strain>
        <tissue evidence="2">Leaf</tissue>
    </source>
</reference>
<accession>A0A9J5W8P6</accession>
<evidence type="ECO:0000313" key="3">
    <source>
        <dbReference type="Proteomes" id="UP000824120"/>
    </source>
</evidence>
<sequence>MKSEYLEGLDFMGLKLIAGLILKYGVKIWQVGLLNALGQARRVVHSPNGVDNPLNGPGHHRSSLIF</sequence>
<dbReference type="EMBL" id="JACXVP010000012">
    <property type="protein sequence ID" value="KAG5571914.1"/>
    <property type="molecule type" value="Genomic_DNA"/>
</dbReference>
<dbReference type="AlphaFoldDB" id="A0A9J5W8P6"/>
<comment type="caution">
    <text evidence="2">The sequence shown here is derived from an EMBL/GenBank/DDBJ whole genome shotgun (WGS) entry which is preliminary data.</text>
</comment>
<name>A0A9J5W8P6_SOLCO</name>
<protein>
    <submittedName>
        <fullName evidence="2">Uncharacterized protein</fullName>
    </submittedName>
</protein>
<dbReference type="Proteomes" id="UP000824120">
    <property type="component" value="Chromosome 12"/>
</dbReference>
<keyword evidence="3" id="KW-1185">Reference proteome</keyword>
<feature type="region of interest" description="Disordered" evidence="1">
    <location>
        <begin position="47"/>
        <end position="66"/>
    </location>
</feature>
<gene>
    <name evidence="2" type="ORF">H5410_061680</name>
</gene>
<proteinExistence type="predicted"/>
<organism evidence="2 3">
    <name type="scientific">Solanum commersonii</name>
    <name type="common">Commerson's wild potato</name>
    <name type="synonym">Commerson's nightshade</name>
    <dbReference type="NCBI Taxonomy" id="4109"/>
    <lineage>
        <taxon>Eukaryota</taxon>
        <taxon>Viridiplantae</taxon>
        <taxon>Streptophyta</taxon>
        <taxon>Embryophyta</taxon>
        <taxon>Tracheophyta</taxon>
        <taxon>Spermatophyta</taxon>
        <taxon>Magnoliopsida</taxon>
        <taxon>eudicotyledons</taxon>
        <taxon>Gunneridae</taxon>
        <taxon>Pentapetalae</taxon>
        <taxon>asterids</taxon>
        <taxon>lamiids</taxon>
        <taxon>Solanales</taxon>
        <taxon>Solanaceae</taxon>
        <taxon>Solanoideae</taxon>
        <taxon>Solaneae</taxon>
        <taxon>Solanum</taxon>
    </lineage>
</organism>